<dbReference type="EMBL" id="JACOFX010000019">
    <property type="protein sequence ID" value="MBC3910772.1"/>
    <property type="molecule type" value="Genomic_DNA"/>
</dbReference>
<name>A0ABR6ZHR2_9BURK</name>
<organism evidence="1 2">
    <name type="scientific">Undibacterium umbellatum</name>
    <dbReference type="NCBI Taxonomy" id="2762300"/>
    <lineage>
        <taxon>Bacteria</taxon>
        <taxon>Pseudomonadati</taxon>
        <taxon>Pseudomonadota</taxon>
        <taxon>Betaproteobacteria</taxon>
        <taxon>Burkholderiales</taxon>
        <taxon>Oxalobacteraceae</taxon>
        <taxon>Undibacterium</taxon>
    </lineage>
</organism>
<protein>
    <submittedName>
        <fullName evidence="1">Uncharacterized protein</fullName>
    </submittedName>
</protein>
<gene>
    <name evidence="1" type="ORF">H8L47_24690</name>
</gene>
<keyword evidence="2" id="KW-1185">Reference proteome</keyword>
<accession>A0ABR6ZHR2</accession>
<comment type="caution">
    <text evidence="1">The sequence shown here is derived from an EMBL/GenBank/DDBJ whole genome shotgun (WGS) entry which is preliminary data.</text>
</comment>
<sequence length="147" mass="16288">MRTSEVTGAIQAAEKITLQKAVQVCVQYMLDVQMELDAEVIAPFCFHNCMIFLSRSAGQLQVDVAVSEAVVMDYDIKSLHMNTRYVMNEMIAHAVRLYGSDGHQVFAMAFLFRDGCGLVKLEQAGGYAVNLIERVPVSLDYQIGFAA</sequence>
<dbReference type="Proteomes" id="UP000646911">
    <property type="component" value="Unassembled WGS sequence"/>
</dbReference>
<proteinExistence type="predicted"/>
<evidence type="ECO:0000313" key="1">
    <source>
        <dbReference type="EMBL" id="MBC3910772.1"/>
    </source>
</evidence>
<evidence type="ECO:0000313" key="2">
    <source>
        <dbReference type="Proteomes" id="UP000646911"/>
    </source>
</evidence>
<reference evidence="1 2" key="1">
    <citation type="submission" date="2020-08" db="EMBL/GenBank/DDBJ databases">
        <title>Novel species isolated from subtropical streams in China.</title>
        <authorList>
            <person name="Lu H."/>
        </authorList>
    </citation>
    <scope>NUCLEOTIDE SEQUENCE [LARGE SCALE GENOMIC DNA]</scope>
    <source>
        <strain evidence="1 2">NL8W</strain>
    </source>
</reference>